<feature type="compositionally biased region" description="Polar residues" evidence="2">
    <location>
        <begin position="1615"/>
        <end position="1671"/>
    </location>
</feature>
<dbReference type="GO" id="GO:0035267">
    <property type="term" value="C:NuA4 histone acetyltransferase complex"/>
    <property type="evidence" value="ECO:0007669"/>
    <property type="project" value="InterPro"/>
</dbReference>
<feature type="region of interest" description="Disordered" evidence="2">
    <location>
        <begin position="978"/>
        <end position="1000"/>
    </location>
</feature>
<reference evidence="4" key="1">
    <citation type="submission" date="2022-07" db="EMBL/GenBank/DDBJ databases">
        <authorList>
            <person name="Macas J."/>
            <person name="Novak P."/>
            <person name="Neumann P."/>
        </authorList>
    </citation>
    <scope>NUCLEOTIDE SEQUENCE</scope>
</reference>
<feature type="region of interest" description="Disordered" evidence="2">
    <location>
        <begin position="913"/>
        <end position="942"/>
    </location>
</feature>
<feature type="compositionally biased region" description="Polar residues" evidence="2">
    <location>
        <begin position="1257"/>
        <end position="1266"/>
    </location>
</feature>
<feature type="domain" description="Myb-like" evidence="3">
    <location>
        <begin position="1083"/>
        <end position="1135"/>
    </location>
</feature>
<feature type="compositionally biased region" description="Basic and acidic residues" evidence="2">
    <location>
        <begin position="503"/>
        <end position="520"/>
    </location>
</feature>
<dbReference type="Proteomes" id="UP001152523">
    <property type="component" value="Unassembled WGS sequence"/>
</dbReference>
<evidence type="ECO:0000256" key="1">
    <source>
        <dbReference type="ARBA" id="ARBA00022853"/>
    </source>
</evidence>
<feature type="compositionally biased region" description="Low complexity" evidence="2">
    <location>
        <begin position="1507"/>
        <end position="1534"/>
    </location>
</feature>
<dbReference type="PANTHER" id="PTHR46774:SF3">
    <property type="entry name" value="CHROMATIN MODIFICATION-RELATED PROTEIN EAF1 A-RELATED"/>
    <property type="match status" value="1"/>
</dbReference>
<feature type="compositionally biased region" description="Basic residues" evidence="2">
    <location>
        <begin position="217"/>
        <end position="227"/>
    </location>
</feature>
<accession>A0AAV0GEA5</accession>
<dbReference type="CDD" id="cd00167">
    <property type="entry name" value="SANT"/>
    <property type="match status" value="1"/>
</dbReference>
<feature type="compositionally biased region" description="Low complexity" evidence="2">
    <location>
        <begin position="1561"/>
        <end position="1571"/>
    </location>
</feature>
<feature type="region of interest" description="Disordered" evidence="2">
    <location>
        <begin position="1319"/>
        <end position="1357"/>
    </location>
</feature>
<feature type="region of interest" description="Disordered" evidence="2">
    <location>
        <begin position="1734"/>
        <end position="1822"/>
    </location>
</feature>
<name>A0AAV0GEA5_9ASTE</name>
<dbReference type="InterPro" id="IPR044798">
    <property type="entry name" value="EAF1A/B"/>
</dbReference>
<dbReference type="InterPro" id="IPR001005">
    <property type="entry name" value="SANT/Myb"/>
</dbReference>
<feature type="region of interest" description="Disordered" evidence="2">
    <location>
        <begin position="498"/>
        <end position="547"/>
    </location>
</feature>
<feature type="compositionally biased region" description="Polar residues" evidence="2">
    <location>
        <begin position="916"/>
        <end position="929"/>
    </location>
</feature>
<feature type="compositionally biased region" description="Polar residues" evidence="2">
    <location>
        <begin position="1684"/>
        <end position="1706"/>
    </location>
</feature>
<evidence type="ECO:0000313" key="4">
    <source>
        <dbReference type="EMBL" id="CAH9146189.1"/>
    </source>
</evidence>
<dbReference type="EMBL" id="CAMAPF010001094">
    <property type="protein sequence ID" value="CAH9146189.1"/>
    <property type="molecule type" value="Genomic_DNA"/>
</dbReference>
<feature type="compositionally biased region" description="Polar residues" evidence="2">
    <location>
        <begin position="1800"/>
        <end position="1812"/>
    </location>
</feature>
<keyword evidence="5" id="KW-1185">Reference proteome</keyword>
<protein>
    <recommendedName>
        <fullName evidence="3">Myb-like domain-containing protein</fullName>
    </recommendedName>
</protein>
<proteinExistence type="predicted"/>
<comment type="caution">
    <text evidence="4">The sequence shown here is derived from an EMBL/GenBank/DDBJ whole genome shotgun (WGS) entry which is preliminary data.</text>
</comment>
<gene>
    <name evidence="4" type="ORF">CEPIT_LOCUS42793</name>
</gene>
<evidence type="ECO:0000259" key="3">
    <source>
        <dbReference type="PROSITE" id="PS50090"/>
    </source>
</evidence>
<feature type="region of interest" description="Disordered" evidence="2">
    <location>
        <begin position="1243"/>
        <end position="1268"/>
    </location>
</feature>
<feature type="region of interest" description="Disordered" evidence="2">
    <location>
        <begin position="1500"/>
        <end position="1540"/>
    </location>
</feature>
<feature type="region of interest" description="Disordered" evidence="2">
    <location>
        <begin position="1552"/>
        <end position="1713"/>
    </location>
</feature>
<dbReference type="PROSITE" id="PS50090">
    <property type="entry name" value="MYB_LIKE"/>
    <property type="match status" value="1"/>
</dbReference>
<evidence type="ECO:0000313" key="5">
    <source>
        <dbReference type="Proteomes" id="UP001152523"/>
    </source>
</evidence>
<feature type="compositionally biased region" description="Low complexity" evidence="2">
    <location>
        <begin position="1581"/>
        <end position="1602"/>
    </location>
</feature>
<feature type="region of interest" description="Disordered" evidence="2">
    <location>
        <begin position="1139"/>
        <end position="1164"/>
    </location>
</feature>
<feature type="compositionally biased region" description="Basic and acidic residues" evidence="2">
    <location>
        <begin position="528"/>
        <end position="542"/>
    </location>
</feature>
<dbReference type="SMART" id="SM00717">
    <property type="entry name" value="SANT"/>
    <property type="match status" value="1"/>
</dbReference>
<feature type="region of interest" description="Disordered" evidence="2">
    <location>
        <begin position="217"/>
        <end position="248"/>
    </location>
</feature>
<keyword evidence="1" id="KW-0156">Chromatin regulator</keyword>
<organism evidence="4 5">
    <name type="scientific">Cuscuta epithymum</name>
    <dbReference type="NCBI Taxonomy" id="186058"/>
    <lineage>
        <taxon>Eukaryota</taxon>
        <taxon>Viridiplantae</taxon>
        <taxon>Streptophyta</taxon>
        <taxon>Embryophyta</taxon>
        <taxon>Tracheophyta</taxon>
        <taxon>Spermatophyta</taxon>
        <taxon>Magnoliopsida</taxon>
        <taxon>eudicotyledons</taxon>
        <taxon>Gunneridae</taxon>
        <taxon>Pentapetalae</taxon>
        <taxon>asterids</taxon>
        <taxon>lamiids</taxon>
        <taxon>Solanales</taxon>
        <taxon>Convolvulaceae</taxon>
        <taxon>Cuscuteae</taxon>
        <taxon>Cuscuta</taxon>
        <taxon>Cuscuta subgen. Cuscuta</taxon>
    </lineage>
</organism>
<evidence type="ECO:0000256" key="2">
    <source>
        <dbReference type="SAM" id="MobiDB-lite"/>
    </source>
</evidence>
<dbReference type="Pfam" id="PF13921">
    <property type="entry name" value="Myb_DNA-bind_6"/>
    <property type="match status" value="1"/>
</dbReference>
<dbReference type="Gene3D" id="1.10.10.60">
    <property type="entry name" value="Homeodomain-like"/>
    <property type="match status" value="1"/>
</dbReference>
<feature type="region of interest" description="Disordered" evidence="2">
    <location>
        <begin position="878"/>
        <end position="898"/>
    </location>
</feature>
<dbReference type="SMART" id="SM00573">
    <property type="entry name" value="HSA"/>
    <property type="match status" value="1"/>
</dbReference>
<feature type="compositionally biased region" description="Polar residues" evidence="2">
    <location>
        <begin position="1782"/>
        <end position="1792"/>
    </location>
</feature>
<sequence length="1822" mass="198270">MVGWREHKFTCLLVIKVKVNSRKAKLVGSSLWLQVGKHRCATFALVVNAEVDLMGGVVEGGVTSPWSASLQKVQEKLRQEFDVREESRRQLEFLEKGGDPLQFKYGNAASVSVQSTSLTQPDQFVISEAKGSFAFTASPHGDSVESIGRPGATLLCEPNSADNLLLFDGENECIEGERVPKQYSRTAVATLEQSTQINGNRSAQELGDSAAFDVPRKAYKRRFRRRPNRDGARSSSNDARVSAGFGSFPSHNGLSDTKGVVFDAKNKAVQNGTALLTSENGGVSCKTLLSRNQDDLESGGMKAAESTTIMLKDGEHTVPDLIYSKDKVYIQPGQHSVVSSQESPIEVARVGPESLSEKGKKGPAGQLYVDSVMVENLCGSSQKNGLISAKGGRKYLSSNNETPLTSVLESELSHTHAHINHSLDGNNDREMCTNSRFLDSNGNMKIESSLPEGIINTEMKDEGESKADDNCPFIGDICKSMCENDQYIDSGLKSMEELPSSHSDLHNKVQDRNLIKRKESVTPFSEENDSKQSVRVDDDSNHQNDSTCDVSLQASIDSSIPQLVEVAPDVAVSSAPSEGRQCDVNIKLVSKADEDSILEEARIIEAKHKRITELSAVTCPTENHRKSHWDYVLEEMAWLANDVAQERLWKITAASQISYQAAFTARSGIQEWNTSWKQKGIAQTLAKAVMGFWHSVKGSTLNQVAQCPKEGFAPAVKEYAVRFLNYNYSGPATSKQKVDSEVKGLPWENHLTEENIFYTVPPNATEMYRKSIEAHVLQYERVSSNMHKEVEMSACADLGSEDYVNEEDEGETNTYSVVFEGINPSRFAQRKHKIQMRTNKGRSYDIGADMSFSHCFENKAVNQQYMVQAKRPSSSLNVSFPTKRVRTGSRQRVLSPFIGSTSTSGLHLPLKAEASSGDTSSFQDDQSTLHGGPHNLNTLEDDSAGGFERQLQFDSTEAFSKPKKKKKAKFLNSSYEQRWQDNSGFQNQQRESSRKRLDGFQVEPSCSGQFGLHISKKQKIMRPSMENSFDNISPVLGSVASPVASQMSNMSNPNRIMKMLAGRDRSRKGKNPKSPAGYLTSGSQWSLFEDQALVVLVHDMGPNWELVSDAINSTLQFKCIYRKPKECRERHKILMDKTNSDAADSAEESGPSQPYPSTLPGIPKGSARQLFQRLKGPMEEDTLKSHFEKIILIGQKYLYHKTQGDNRDPKQLQQPHSSHAHALSQVFPNNMNGVPMLTPLDLCDSSPPPSSDMVSHGHQSSSTLAVSSPPGFLGGAEAASSASNSFLQGSSNIVSGNSFPSSSTSPNATVRDGRYSVSASASVSPFTEQRRNLPYNRVLPGRPNPSASPGAFPGANPGVRMLSAGSNRDGMPVVRPGFQGIIPTSPMLSSVNMIASVNIHSGVGSNNTKGNSMLRPHDALNVMQPTPQSNNNQVNPSFGGGLNTTSYSNQIPSPPTSSYPVVHPQGPNNNNVITNPQKQALLQLAKDRQLQQRLLQHQFGASNPMISPSQTTSPASSLSTTSVTPMPPSSSMTPAPHHQLKQLKHSIVPTHGLARGGAQGVAGVSSSQVVSKQRPRQTHVLQQQHSSRSHPQPRQQLPPHQQAKTVNGAGRASLLNGSASNTVQPTKLSSSITNTQVPPQSQQKIYSVKVSSQTESVQQKPSCSDDVSQGHGQPITVGPAVSCFSHQPQSHPQPRLLMSQSQPNSQRVEKHTAACSSSAGLMMSASMDCSGAADMVPDDVSAGAQAEPSNNPADDKIDSQDGPLGISRRRSSGNLSPEGKNVNVQLQQQSHTALREPLQHQHQQVLRGNSNLCDPHNDSGPD</sequence>
<feature type="compositionally biased region" description="Polar residues" evidence="2">
    <location>
        <begin position="978"/>
        <end position="990"/>
    </location>
</feature>
<dbReference type="Pfam" id="PF07529">
    <property type="entry name" value="HSA"/>
    <property type="match status" value="1"/>
</dbReference>
<dbReference type="GO" id="GO:0006325">
    <property type="term" value="P:chromatin organization"/>
    <property type="evidence" value="ECO:0007669"/>
    <property type="project" value="UniProtKB-KW"/>
</dbReference>
<dbReference type="PANTHER" id="PTHR46774">
    <property type="entry name" value="CHROMATIN MODIFICATION-RELATED PROTEIN EAF1 A-RELATED"/>
    <property type="match status" value="1"/>
</dbReference>
<dbReference type="InterPro" id="IPR014012">
    <property type="entry name" value="HSA_dom"/>
</dbReference>